<dbReference type="GO" id="GO:0019825">
    <property type="term" value="F:oxygen binding"/>
    <property type="evidence" value="ECO:0007669"/>
    <property type="project" value="InterPro"/>
</dbReference>
<dbReference type="InterPro" id="IPR012292">
    <property type="entry name" value="Globin/Proto"/>
</dbReference>
<accession>A0AAN5HXR1</accession>
<organism evidence="3 4">
    <name type="scientific">Pristionchus mayeri</name>
    <dbReference type="NCBI Taxonomy" id="1317129"/>
    <lineage>
        <taxon>Eukaryota</taxon>
        <taxon>Metazoa</taxon>
        <taxon>Ecdysozoa</taxon>
        <taxon>Nematoda</taxon>
        <taxon>Chromadorea</taxon>
        <taxon>Rhabditida</taxon>
        <taxon>Rhabditina</taxon>
        <taxon>Diplogasteromorpha</taxon>
        <taxon>Diplogasteroidea</taxon>
        <taxon>Neodiplogasteridae</taxon>
        <taxon>Pristionchus</taxon>
    </lineage>
</organism>
<dbReference type="PANTHER" id="PTHR47768">
    <property type="entry name" value="GLOBIN RELATED-RELATED"/>
    <property type="match status" value="1"/>
</dbReference>
<comment type="similarity">
    <text evidence="1">Belongs to the globin family.</text>
</comment>
<keyword evidence="1" id="KW-0479">Metal-binding</keyword>
<dbReference type="Pfam" id="PF00042">
    <property type="entry name" value="Globin"/>
    <property type="match status" value="1"/>
</dbReference>
<keyword evidence="4" id="KW-1185">Reference proteome</keyword>
<evidence type="ECO:0000256" key="1">
    <source>
        <dbReference type="RuleBase" id="RU000356"/>
    </source>
</evidence>
<evidence type="ECO:0000313" key="4">
    <source>
        <dbReference type="Proteomes" id="UP001328107"/>
    </source>
</evidence>
<name>A0AAN5HXR1_9BILA</name>
<feature type="non-terminal residue" evidence="3">
    <location>
        <position position="1"/>
    </location>
</feature>
<keyword evidence="1" id="KW-0561">Oxygen transport</keyword>
<keyword evidence="1" id="KW-0349">Heme</keyword>
<dbReference type="InterPro" id="IPR053341">
    <property type="entry name" value="Oxidative_stress_globin-like"/>
</dbReference>
<dbReference type="EMBL" id="BTRK01000004">
    <property type="protein sequence ID" value="GMR45029.1"/>
    <property type="molecule type" value="Genomic_DNA"/>
</dbReference>
<dbReference type="GO" id="GO:0020037">
    <property type="term" value="F:heme binding"/>
    <property type="evidence" value="ECO:0007669"/>
    <property type="project" value="InterPro"/>
</dbReference>
<proteinExistence type="inferred from homology"/>
<dbReference type="InterPro" id="IPR044399">
    <property type="entry name" value="Mb-like_M"/>
</dbReference>
<evidence type="ECO:0000259" key="2">
    <source>
        <dbReference type="Pfam" id="PF00042"/>
    </source>
</evidence>
<dbReference type="Gene3D" id="1.10.490.10">
    <property type="entry name" value="Globins"/>
    <property type="match status" value="1"/>
</dbReference>
<sequence>QVVKNVYHMDSLEAFLYTIGQRHVQYASRGFKPVFWDSFTDAMQVALTNRMTTLPQLDNKEKQERAIVLWRDIASFIIGHMKEGYIDGLKGINRFPPLVIM</sequence>
<dbReference type="InterPro" id="IPR000971">
    <property type="entry name" value="Globin"/>
</dbReference>
<comment type="caution">
    <text evidence="3">The sequence shown here is derived from an EMBL/GenBank/DDBJ whole genome shotgun (WGS) entry which is preliminary data.</text>
</comment>
<evidence type="ECO:0000313" key="3">
    <source>
        <dbReference type="EMBL" id="GMR45029.1"/>
    </source>
</evidence>
<feature type="domain" description="Globin" evidence="2">
    <location>
        <begin position="2"/>
        <end position="52"/>
    </location>
</feature>
<dbReference type="PANTHER" id="PTHR47768:SF1">
    <property type="entry name" value="GLOBIN FAMILY PROFILE DOMAIN-CONTAINING PROTEIN"/>
    <property type="match status" value="1"/>
</dbReference>
<keyword evidence="1" id="KW-0408">Iron</keyword>
<dbReference type="CDD" id="cd01040">
    <property type="entry name" value="Mb-like"/>
    <property type="match status" value="1"/>
</dbReference>
<dbReference type="InterPro" id="IPR009050">
    <property type="entry name" value="Globin-like_sf"/>
</dbReference>
<keyword evidence="1" id="KW-0813">Transport</keyword>
<dbReference type="Proteomes" id="UP001328107">
    <property type="component" value="Unassembled WGS sequence"/>
</dbReference>
<gene>
    <name evidence="3" type="ORF">PMAYCL1PPCAC_15224</name>
</gene>
<reference evidence="4" key="1">
    <citation type="submission" date="2022-10" db="EMBL/GenBank/DDBJ databases">
        <title>Genome assembly of Pristionchus species.</title>
        <authorList>
            <person name="Yoshida K."/>
            <person name="Sommer R.J."/>
        </authorList>
    </citation>
    <scope>NUCLEOTIDE SEQUENCE [LARGE SCALE GENOMIC DNA]</scope>
    <source>
        <strain evidence="4">RS5460</strain>
    </source>
</reference>
<dbReference type="GO" id="GO:0005344">
    <property type="term" value="F:oxygen carrier activity"/>
    <property type="evidence" value="ECO:0007669"/>
    <property type="project" value="UniProtKB-KW"/>
</dbReference>
<protein>
    <recommendedName>
        <fullName evidence="2">Globin domain-containing protein</fullName>
    </recommendedName>
</protein>
<dbReference type="AlphaFoldDB" id="A0AAN5HXR1"/>
<dbReference type="SUPFAM" id="SSF46458">
    <property type="entry name" value="Globin-like"/>
    <property type="match status" value="1"/>
</dbReference>